<dbReference type="EMBL" id="CP003924">
    <property type="protein sequence ID" value="AGS35730.1"/>
    <property type="molecule type" value="Genomic_DNA"/>
</dbReference>
<organism evidence="2 3">
    <name type="scientific">Corynebacterium maris DSM 45190</name>
    <dbReference type="NCBI Taxonomy" id="1224163"/>
    <lineage>
        <taxon>Bacteria</taxon>
        <taxon>Bacillati</taxon>
        <taxon>Actinomycetota</taxon>
        <taxon>Actinomycetes</taxon>
        <taxon>Mycobacteriales</taxon>
        <taxon>Corynebacteriaceae</taxon>
        <taxon>Corynebacterium</taxon>
    </lineage>
</organism>
<reference evidence="2 3" key="1">
    <citation type="submission" date="2012-11" db="EMBL/GenBank/DDBJ databases">
        <title>The complete genome sequence of Corynebacterium maris Coryn-1 (=DSM 45190).</title>
        <authorList>
            <person name="Schaffert L."/>
            <person name="Albersmeier A."/>
            <person name="Kalinowski J."/>
            <person name="Ruckert C."/>
        </authorList>
    </citation>
    <scope>NUCLEOTIDE SEQUENCE [LARGE SCALE GENOMIC DNA]</scope>
    <source>
        <strain evidence="3">Coryn-1</strain>
    </source>
</reference>
<dbReference type="Pfam" id="PF00581">
    <property type="entry name" value="Rhodanese"/>
    <property type="match status" value="1"/>
</dbReference>
<sequence>MKNITVTEMAEIHKQNPDVQFIDVRETDEYAEVHAAGTVNIPMSEIIGRLHEIDTNEEVYVICRSGGRSLQVCEYLQSTAGAEHLVNVEGGTLAWVASELPTEK</sequence>
<dbReference type="Gene3D" id="3.40.250.10">
    <property type="entry name" value="Rhodanese-like domain"/>
    <property type="match status" value="1"/>
</dbReference>
<dbReference type="SMART" id="SM00450">
    <property type="entry name" value="RHOD"/>
    <property type="match status" value="1"/>
</dbReference>
<dbReference type="eggNOG" id="COG0607">
    <property type="taxonomic scope" value="Bacteria"/>
</dbReference>
<dbReference type="Proteomes" id="UP000015388">
    <property type="component" value="Chromosome"/>
</dbReference>
<evidence type="ECO:0000313" key="3">
    <source>
        <dbReference type="Proteomes" id="UP000015388"/>
    </source>
</evidence>
<dbReference type="PATRIC" id="fig|1224163.3.peg.2278"/>
<dbReference type="PANTHER" id="PTHR43031:SF17">
    <property type="entry name" value="SULFURTRANSFERASE YTWF-RELATED"/>
    <property type="match status" value="1"/>
</dbReference>
<dbReference type="HOGENOM" id="CLU_089574_13_0_11"/>
<dbReference type="InterPro" id="IPR001763">
    <property type="entry name" value="Rhodanese-like_dom"/>
</dbReference>
<dbReference type="InterPro" id="IPR050229">
    <property type="entry name" value="GlpE_sulfurtransferase"/>
</dbReference>
<dbReference type="InterPro" id="IPR036873">
    <property type="entry name" value="Rhodanese-like_dom_sf"/>
</dbReference>
<dbReference type="PROSITE" id="PS50206">
    <property type="entry name" value="RHODANESE_3"/>
    <property type="match status" value="1"/>
</dbReference>
<protein>
    <recommendedName>
        <fullName evidence="1">Rhodanese domain-containing protein</fullName>
    </recommendedName>
</protein>
<accession>S5T520</accession>
<proteinExistence type="predicted"/>
<keyword evidence="3" id="KW-1185">Reference proteome</keyword>
<name>S5T520_9CORY</name>
<evidence type="ECO:0000259" key="1">
    <source>
        <dbReference type="PROSITE" id="PS50206"/>
    </source>
</evidence>
<dbReference type="SUPFAM" id="SSF52821">
    <property type="entry name" value="Rhodanese/Cell cycle control phosphatase"/>
    <property type="match status" value="1"/>
</dbReference>
<feature type="domain" description="Rhodanese" evidence="1">
    <location>
        <begin position="15"/>
        <end position="104"/>
    </location>
</feature>
<dbReference type="AlphaFoldDB" id="S5T520"/>
<dbReference type="OrthoDB" id="9800872at2"/>
<dbReference type="PANTHER" id="PTHR43031">
    <property type="entry name" value="FAD-DEPENDENT OXIDOREDUCTASE"/>
    <property type="match status" value="1"/>
</dbReference>
<dbReference type="STRING" id="1224163.B841_11290"/>
<dbReference type="RefSeq" id="WP_020935662.1">
    <property type="nucleotide sequence ID" value="NC_021915.1"/>
</dbReference>
<dbReference type="KEGG" id="cmd:B841_11290"/>
<evidence type="ECO:0000313" key="2">
    <source>
        <dbReference type="EMBL" id="AGS35730.1"/>
    </source>
</evidence>
<gene>
    <name evidence="2" type="ORF">B841_11290</name>
</gene>
<dbReference type="CDD" id="cd00158">
    <property type="entry name" value="RHOD"/>
    <property type="match status" value="1"/>
</dbReference>